<reference evidence="8 9" key="1">
    <citation type="submission" date="2017-11" db="EMBL/GenBank/DDBJ databases">
        <title>Rhodohalobacter 15182 sp. nov., isolated from a salt lake.</title>
        <authorList>
            <person name="Han S."/>
        </authorList>
    </citation>
    <scope>NUCLEOTIDE SEQUENCE [LARGE SCALE GENOMIC DNA]</scope>
    <source>
        <strain evidence="8 9">15182</strain>
    </source>
</reference>
<name>A0A2N0VE74_9BACT</name>
<keyword evidence="5" id="KW-0378">Hydrolase</keyword>
<sequence>MNRNLLYIIPVTILFTFSCSEPPVEQAVESITAESLMSHIEVLSSDEFEGRAPATRGEDLTVDYLIETMEQIGVEPGMVDGSFVQEIPLLGQQVDGSAATMNIRSNGQIEEELGFRTDFMAWPSNEAERVELQNAELLYVGYGIQAPEFDWDDYKETDVEGKVLVFKNSDPSGDPEIFDGDSRLYYGRWSYKFEKAEEMGALGAIIIHTTPTAGYGWSVIENSWGRERFALKEEGDSGSKPEFNGWLTEEHSENLFELAGLDLEEMLDAAEERDFEPVPMEGVSLDVELTATYSDMSSRNVLGQIEGSDEDLKDEYVVFTAHYDHLGVTNPVDGDSINNGALDNAAGVSAVLEMANAYKQLEPEMRRSALFLFVGAEEMGLLGSLYWSQNPTVHPGKVTANFNMDGMQVYGETEDVVLVGYGRNSISDVIEMYAEQEGRVVKPDPNPEQGFFYRSDHFSLARVGIPAIFPNPGRDYVNKPDDFIETVDSLSAVNYHSVGDEINEYWDLSGMEKDVHLFFRSSFNILNDDEMMSWEDGDEFQAVREEMLMQAP</sequence>
<keyword evidence="9" id="KW-1185">Reference proteome</keyword>
<dbReference type="Gene3D" id="3.40.630.10">
    <property type="entry name" value="Zn peptidases"/>
    <property type="match status" value="1"/>
</dbReference>
<evidence type="ECO:0000256" key="1">
    <source>
        <dbReference type="ARBA" id="ARBA00022438"/>
    </source>
</evidence>
<comment type="caution">
    <text evidence="8">The sequence shown here is derived from an EMBL/GenBank/DDBJ whole genome shotgun (WGS) entry which is preliminary data.</text>
</comment>
<dbReference type="PANTHER" id="PTHR12147:SF56">
    <property type="entry name" value="AMINOPEPTIDASE YDR415C-RELATED"/>
    <property type="match status" value="1"/>
</dbReference>
<dbReference type="GO" id="GO:0008235">
    <property type="term" value="F:metalloexopeptidase activity"/>
    <property type="evidence" value="ECO:0007669"/>
    <property type="project" value="InterPro"/>
</dbReference>
<dbReference type="InterPro" id="IPR045175">
    <property type="entry name" value="M28_fam"/>
</dbReference>
<evidence type="ECO:0000313" key="8">
    <source>
        <dbReference type="EMBL" id="PKD42496.1"/>
    </source>
</evidence>
<accession>A0A2N0VE74</accession>
<keyword evidence="3" id="KW-0479">Metal-binding</keyword>
<gene>
    <name evidence="8" type="ORF">CWD77_13855</name>
</gene>
<feature type="domain" description="Peptidase M28" evidence="7">
    <location>
        <begin position="300"/>
        <end position="503"/>
    </location>
</feature>
<evidence type="ECO:0000256" key="5">
    <source>
        <dbReference type="ARBA" id="ARBA00022801"/>
    </source>
</evidence>
<keyword evidence="6" id="KW-0862">Zinc</keyword>
<dbReference type="Gene3D" id="3.50.30.30">
    <property type="match status" value="1"/>
</dbReference>
<dbReference type="InterPro" id="IPR046450">
    <property type="entry name" value="PA_dom_sf"/>
</dbReference>
<dbReference type="AlphaFoldDB" id="A0A2N0VE74"/>
<dbReference type="GO" id="GO:0046872">
    <property type="term" value="F:metal ion binding"/>
    <property type="evidence" value="ECO:0007669"/>
    <property type="project" value="UniProtKB-KW"/>
</dbReference>
<dbReference type="InterPro" id="IPR007484">
    <property type="entry name" value="Peptidase_M28"/>
</dbReference>
<dbReference type="GO" id="GO:0006508">
    <property type="term" value="P:proteolysis"/>
    <property type="evidence" value="ECO:0007669"/>
    <property type="project" value="UniProtKB-KW"/>
</dbReference>
<proteinExistence type="predicted"/>
<keyword evidence="4" id="KW-0732">Signal</keyword>
<dbReference type="RefSeq" id="WP_101074181.1">
    <property type="nucleotide sequence ID" value="NZ_PISP01000006.1"/>
</dbReference>
<dbReference type="SUPFAM" id="SSF53187">
    <property type="entry name" value="Zn-dependent exopeptidases"/>
    <property type="match status" value="1"/>
</dbReference>
<keyword evidence="2" id="KW-0645">Protease</keyword>
<organism evidence="8 9">
    <name type="scientific">Rhodohalobacter barkolensis</name>
    <dbReference type="NCBI Taxonomy" id="2053187"/>
    <lineage>
        <taxon>Bacteria</taxon>
        <taxon>Pseudomonadati</taxon>
        <taxon>Balneolota</taxon>
        <taxon>Balneolia</taxon>
        <taxon>Balneolales</taxon>
        <taxon>Balneolaceae</taxon>
        <taxon>Rhodohalobacter</taxon>
    </lineage>
</organism>
<keyword evidence="1" id="KW-0031">Aminopeptidase</keyword>
<dbReference type="OrthoDB" id="1521787at2"/>
<dbReference type="PROSITE" id="PS51257">
    <property type="entry name" value="PROKAR_LIPOPROTEIN"/>
    <property type="match status" value="1"/>
</dbReference>
<evidence type="ECO:0000259" key="7">
    <source>
        <dbReference type="Pfam" id="PF04389"/>
    </source>
</evidence>
<evidence type="ECO:0000256" key="3">
    <source>
        <dbReference type="ARBA" id="ARBA00022723"/>
    </source>
</evidence>
<evidence type="ECO:0000256" key="6">
    <source>
        <dbReference type="ARBA" id="ARBA00022833"/>
    </source>
</evidence>
<evidence type="ECO:0000313" key="9">
    <source>
        <dbReference type="Proteomes" id="UP000233398"/>
    </source>
</evidence>
<evidence type="ECO:0000256" key="2">
    <source>
        <dbReference type="ARBA" id="ARBA00022670"/>
    </source>
</evidence>
<evidence type="ECO:0000256" key="4">
    <source>
        <dbReference type="ARBA" id="ARBA00022729"/>
    </source>
</evidence>
<dbReference type="GO" id="GO:0004177">
    <property type="term" value="F:aminopeptidase activity"/>
    <property type="evidence" value="ECO:0007669"/>
    <property type="project" value="UniProtKB-KW"/>
</dbReference>
<dbReference type="Pfam" id="PF04389">
    <property type="entry name" value="Peptidase_M28"/>
    <property type="match status" value="1"/>
</dbReference>
<dbReference type="SUPFAM" id="SSF52025">
    <property type="entry name" value="PA domain"/>
    <property type="match status" value="1"/>
</dbReference>
<dbReference type="Proteomes" id="UP000233398">
    <property type="component" value="Unassembled WGS sequence"/>
</dbReference>
<dbReference type="PANTHER" id="PTHR12147">
    <property type="entry name" value="METALLOPEPTIDASE M28 FAMILY MEMBER"/>
    <property type="match status" value="1"/>
</dbReference>
<protein>
    <recommendedName>
        <fullName evidence="7">Peptidase M28 domain-containing protein</fullName>
    </recommendedName>
</protein>
<dbReference type="EMBL" id="PISP01000006">
    <property type="protein sequence ID" value="PKD42496.1"/>
    <property type="molecule type" value="Genomic_DNA"/>
</dbReference>